<name>F8FKQ3_PAEMK</name>
<sequence length="42" mass="4390">MKATAAPAAGSAQTGRGLGSFHPRRRFGLRQASRTGEDTFAV</sequence>
<organism evidence="2 3">
    <name type="scientific">Paenibacillus mucilaginosus (strain KNP414)</name>
    <dbReference type="NCBI Taxonomy" id="1036673"/>
    <lineage>
        <taxon>Bacteria</taxon>
        <taxon>Bacillati</taxon>
        <taxon>Bacillota</taxon>
        <taxon>Bacilli</taxon>
        <taxon>Bacillales</taxon>
        <taxon>Paenibacillaceae</taxon>
        <taxon>Paenibacillus</taxon>
    </lineage>
</organism>
<protein>
    <submittedName>
        <fullName evidence="2">Uncharacterized protein</fullName>
    </submittedName>
</protein>
<reference evidence="2 3" key="2">
    <citation type="journal article" date="2013" name="Genome Announc.">
        <title>Genome Sequence of Growth-Improving Paenibacillus mucilaginosus Strain KNP414.</title>
        <authorList>
            <person name="Lu J.J."/>
            <person name="Wang J.F."/>
            <person name="Hu X.F."/>
        </authorList>
    </citation>
    <scope>NUCLEOTIDE SEQUENCE [LARGE SCALE GENOMIC DNA]</scope>
    <source>
        <strain evidence="2 3">KNP414</strain>
    </source>
</reference>
<reference evidence="3" key="1">
    <citation type="submission" date="2011-06" db="EMBL/GenBank/DDBJ databases">
        <title>Complete genome sequence of Paenibacillus mucilaginosus KNP414.</title>
        <authorList>
            <person name="Wang J."/>
            <person name="Hu S."/>
            <person name="Hu X."/>
            <person name="Zhang B."/>
            <person name="Dong D."/>
            <person name="Zhang S."/>
            <person name="Zhao K."/>
            <person name="Wu D."/>
        </authorList>
    </citation>
    <scope>NUCLEOTIDE SEQUENCE [LARGE SCALE GENOMIC DNA]</scope>
    <source>
        <strain evidence="3">KNP414</strain>
    </source>
</reference>
<feature type="compositionally biased region" description="Low complexity" evidence="1">
    <location>
        <begin position="1"/>
        <end position="12"/>
    </location>
</feature>
<dbReference type="KEGG" id="pms:KNP414_07936"/>
<dbReference type="EMBL" id="CP002869">
    <property type="protein sequence ID" value="AEI46421.1"/>
    <property type="molecule type" value="Genomic_DNA"/>
</dbReference>
<evidence type="ECO:0000256" key="1">
    <source>
        <dbReference type="SAM" id="MobiDB-lite"/>
    </source>
</evidence>
<dbReference type="HOGENOM" id="CLU_3255083_0_0_9"/>
<dbReference type="Proteomes" id="UP000006620">
    <property type="component" value="Chromosome"/>
</dbReference>
<dbReference type="AlphaFoldDB" id="F8FKQ3"/>
<accession>F8FKQ3</accession>
<evidence type="ECO:0000313" key="2">
    <source>
        <dbReference type="EMBL" id="AEI46421.1"/>
    </source>
</evidence>
<gene>
    <name evidence="2" type="ordered locus">KNP414_07936</name>
</gene>
<evidence type="ECO:0000313" key="3">
    <source>
        <dbReference type="Proteomes" id="UP000006620"/>
    </source>
</evidence>
<proteinExistence type="predicted"/>
<feature type="region of interest" description="Disordered" evidence="1">
    <location>
        <begin position="1"/>
        <end position="42"/>
    </location>
</feature>